<feature type="binding site" evidence="12">
    <location>
        <begin position="318"/>
        <end position="319"/>
    </location>
    <ligand>
        <name>substrate</name>
    </ligand>
</feature>
<protein>
    <recommendedName>
        <fullName evidence="3">phosphatidylinositol-3,5-bisphosphate 3-phosphatase</fullName>
        <ecNumber evidence="3">3.1.3.95</ecNumber>
    </recommendedName>
    <alternativeName>
        <fullName evidence="10">Phosphatidylinositol-3,5-bisphosphate 3-phosphatase</fullName>
    </alternativeName>
</protein>
<keyword evidence="8" id="KW-0443">Lipid metabolism</keyword>
<accession>A0A914VYK7</accession>
<evidence type="ECO:0000259" key="15">
    <source>
        <dbReference type="PROSITE" id="PS51339"/>
    </source>
</evidence>
<dbReference type="SUPFAM" id="SSF50729">
    <property type="entry name" value="PH domain-like"/>
    <property type="match status" value="1"/>
</dbReference>
<keyword evidence="5 13" id="KW-0863">Zinc-finger</keyword>
<feature type="binding site" evidence="12">
    <location>
        <begin position="379"/>
        <end position="385"/>
    </location>
    <ligand>
        <name>substrate</name>
    </ligand>
</feature>
<dbReference type="InterPro" id="IPR030564">
    <property type="entry name" value="Myotubularin"/>
</dbReference>
<evidence type="ECO:0000256" key="9">
    <source>
        <dbReference type="ARBA" id="ARBA00023136"/>
    </source>
</evidence>
<dbReference type="InterPro" id="IPR011011">
    <property type="entry name" value="Znf_FYVE_PHD"/>
</dbReference>
<dbReference type="Proteomes" id="UP000887566">
    <property type="component" value="Unplaced"/>
</dbReference>
<evidence type="ECO:0000256" key="7">
    <source>
        <dbReference type="ARBA" id="ARBA00022833"/>
    </source>
</evidence>
<dbReference type="EC" id="3.1.3.95" evidence="3"/>
<dbReference type="Pfam" id="PF06602">
    <property type="entry name" value="Myotub-related"/>
    <property type="match status" value="1"/>
</dbReference>
<dbReference type="SUPFAM" id="SSF57903">
    <property type="entry name" value="FYVE/PHD zinc finger"/>
    <property type="match status" value="1"/>
</dbReference>
<evidence type="ECO:0000256" key="1">
    <source>
        <dbReference type="ARBA" id="ARBA00004370"/>
    </source>
</evidence>
<dbReference type="SMART" id="SM00404">
    <property type="entry name" value="PTPc_motif"/>
    <property type="match status" value="1"/>
</dbReference>
<evidence type="ECO:0000256" key="8">
    <source>
        <dbReference type="ARBA" id="ARBA00023098"/>
    </source>
</evidence>
<evidence type="ECO:0000259" key="14">
    <source>
        <dbReference type="PROSITE" id="PS50178"/>
    </source>
</evidence>
<evidence type="ECO:0000256" key="4">
    <source>
        <dbReference type="ARBA" id="ARBA00022723"/>
    </source>
</evidence>
<keyword evidence="16" id="KW-1185">Reference proteome</keyword>
<dbReference type="InterPro" id="IPR013083">
    <property type="entry name" value="Znf_RING/FYVE/PHD"/>
</dbReference>
<evidence type="ECO:0000256" key="11">
    <source>
        <dbReference type="PIRSR" id="PIRSR630564-1"/>
    </source>
</evidence>
<dbReference type="InterPro" id="IPR010569">
    <property type="entry name" value="Myotubularin-like_Pase_dom"/>
</dbReference>
<dbReference type="GO" id="GO:0016020">
    <property type="term" value="C:membrane"/>
    <property type="evidence" value="ECO:0007669"/>
    <property type="project" value="UniProtKB-SubCell"/>
</dbReference>
<evidence type="ECO:0000256" key="6">
    <source>
        <dbReference type="ARBA" id="ARBA00022801"/>
    </source>
</evidence>
<organism evidence="16 17">
    <name type="scientific">Plectus sambesii</name>
    <dbReference type="NCBI Taxonomy" id="2011161"/>
    <lineage>
        <taxon>Eukaryota</taxon>
        <taxon>Metazoa</taxon>
        <taxon>Ecdysozoa</taxon>
        <taxon>Nematoda</taxon>
        <taxon>Chromadorea</taxon>
        <taxon>Plectida</taxon>
        <taxon>Plectina</taxon>
        <taxon>Plectoidea</taxon>
        <taxon>Plectidae</taxon>
        <taxon>Plectus</taxon>
    </lineage>
</organism>
<dbReference type="InterPro" id="IPR011993">
    <property type="entry name" value="PH-like_dom_sf"/>
</dbReference>
<evidence type="ECO:0000256" key="12">
    <source>
        <dbReference type="PIRSR" id="PIRSR630564-2"/>
    </source>
</evidence>
<comment type="subcellular location">
    <subcellularLocation>
        <location evidence="1">Membrane</location>
    </subcellularLocation>
</comment>
<keyword evidence="9" id="KW-0472">Membrane</keyword>
<dbReference type="SUPFAM" id="SSF52799">
    <property type="entry name" value="(Phosphotyrosine protein) phosphatases II"/>
    <property type="match status" value="1"/>
</dbReference>
<proteinExistence type="inferred from homology"/>
<dbReference type="PROSITE" id="PS00383">
    <property type="entry name" value="TYR_PHOSPHATASE_1"/>
    <property type="match status" value="1"/>
</dbReference>
<dbReference type="InterPro" id="IPR000306">
    <property type="entry name" value="Znf_FYVE"/>
</dbReference>
<feature type="active site" description="Phosphocysteine intermediate" evidence="11">
    <location>
        <position position="379"/>
    </location>
</feature>
<name>A0A914VYK7_9BILA</name>
<evidence type="ECO:0000313" key="16">
    <source>
        <dbReference type="Proteomes" id="UP000887566"/>
    </source>
</evidence>
<evidence type="ECO:0000256" key="10">
    <source>
        <dbReference type="ARBA" id="ARBA00032571"/>
    </source>
</evidence>
<reference evidence="17" key="1">
    <citation type="submission" date="2022-11" db="UniProtKB">
        <authorList>
            <consortium name="WormBaseParasite"/>
        </authorList>
    </citation>
    <scope>IDENTIFICATION</scope>
</reference>
<dbReference type="InterPro" id="IPR016130">
    <property type="entry name" value="Tyr_Pase_AS"/>
</dbReference>
<evidence type="ECO:0000313" key="17">
    <source>
        <dbReference type="WBParaSite" id="PSAMB.scaffold265size96537.g4050.t1"/>
    </source>
</evidence>
<dbReference type="PANTHER" id="PTHR10807:SF8">
    <property type="entry name" value="PHOSPHATIDYLINOSITOL-3-PHOSPHATE PHOSPHATASE"/>
    <property type="match status" value="1"/>
</dbReference>
<dbReference type="Pfam" id="PF21098">
    <property type="entry name" value="PH-GRAM_MTMR6-like"/>
    <property type="match status" value="1"/>
</dbReference>
<dbReference type="InterPro" id="IPR003595">
    <property type="entry name" value="Tyr_Pase_cat"/>
</dbReference>
<dbReference type="InterPro" id="IPR029021">
    <property type="entry name" value="Prot-tyrosine_phosphatase-like"/>
</dbReference>
<dbReference type="SMART" id="SM00064">
    <property type="entry name" value="FYVE"/>
    <property type="match status" value="1"/>
</dbReference>
<dbReference type="GO" id="GO:0008270">
    <property type="term" value="F:zinc ion binding"/>
    <property type="evidence" value="ECO:0007669"/>
    <property type="project" value="UniProtKB-KW"/>
</dbReference>
<dbReference type="InterPro" id="IPR048994">
    <property type="entry name" value="PH-GRAM_MTMR6-9"/>
</dbReference>
<dbReference type="AlphaFoldDB" id="A0A914VYK7"/>
<dbReference type="PROSITE" id="PS50178">
    <property type="entry name" value="ZF_FYVE"/>
    <property type="match status" value="1"/>
</dbReference>
<dbReference type="PROSITE" id="PS51339">
    <property type="entry name" value="PPASE_MYOTUBULARIN"/>
    <property type="match status" value="1"/>
</dbReference>
<dbReference type="GO" id="GO:0005737">
    <property type="term" value="C:cytoplasm"/>
    <property type="evidence" value="ECO:0007669"/>
    <property type="project" value="TreeGrafter"/>
</dbReference>
<keyword evidence="7" id="KW-0862">Zinc</keyword>
<dbReference type="PANTHER" id="PTHR10807">
    <property type="entry name" value="MYOTUBULARIN-RELATED"/>
    <property type="match status" value="1"/>
</dbReference>
<dbReference type="GO" id="GO:0004438">
    <property type="term" value="F:phosphatidylinositol-3-phosphate phosphatase activity"/>
    <property type="evidence" value="ECO:0007669"/>
    <property type="project" value="TreeGrafter"/>
</dbReference>
<dbReference type="WBParaSite" id="PSAMB.scaffold265size96537.g4050.t1">
    <property type="protein sequence ID" value="PSAMB.scaffold265size96537.g4050.t1"/>
    <property type="gene ID" value="PSAMB.scaffold265size96537.g4050"/>
</dbReference>
<dbReference type="Pfam" id="PF01363">
    <property type="entry name" value="FYVE"/>
    <property type="match status" value="1"/>
</dbReference>
<evidence type="ECO:0000256" key="13">
    <source>
        <dbReference type="PROSITE-ProRule" id="PRU00091"/>
    </source>
</evidence>
<comment type="similarity">
    <text evidence="2">Belongs to the protein-tyrosine phosphatase family. Non-receptor class myotubularin subfamily.</text>
</comment>
<evidence type="ECO:0000256" key="5">
    <source>
        <dbReference type="ARBA" id="ARBA00022771"/>
    </source>
</evidence>
<dbReference type="GO" id="GO:0052629">
    <property type="term" value="F:phosphatidylinositol-3,5-bisphosphate 3-phosphatase activity"/>
    <property type="evidence" value="ECO:0007669"/>
    <property type="project" value="UniProtKB-EC"/>
</dbReference>
<feature type="domain" description="Myotubularin phosphatase" evidence="15">
    <location>
        <begin position="170"/>
        <end position="544"/>
    </location>
</feature>
<evidence type="ECO:0000256" key="2">
    <source>
        <dbReference type="ARBA" id="ARBA00007471"/>
    </source>
</evidence>
<dbReference type="InterPro" id="IPR017455">
    <property type="entry name" value="Znf_FYVE-rel"/>
</dbReference>
<evidence type="ECO:0000256" key="3">
    <source>
        <dbReference type="ARBA" id="ARBA00012903"/>
    </source>
</evidence>
<dbReference type="Gene3D" id="3.30.40.10">
    <property type="entry name" value="Zinc/RING finger domain, C3HC4 (zinc finger)"/>
    <property type="match status" value="1"/>
</dbReference>
<dbReference type="GO" id="GO:0046856">
    <property type="term" value="P:phosphatidylinositol dephosphorylation"/>
    <property type="evidence" value="ECO:0007669"/>
    <property type="project" value="TreeGrafter"/>
</dbReference>
<keyword evidence="4" id="KW-0479">Metal-binding</keyword>
<feature type="domain" description="FYVE-type" evidence="14">
    <location>
        <begin position="661"/>
        <end position="712"/>
    </location>
</feature>
<dbReference type="Gene3D" id="2.30.29.30">
    <property type="entry name" value="Pleckstrin-homology domain (PH domain)/Phosphotyrosine-binding domain (PTB)"/>
    <property type="match status" value="1"/>
</dbReference>
<keyword evidence="6" id="KW-0378">Hydrolase</keyword>
<sequence length="725" mass="81272">MAYSTFPAYTEDITVAGALLADRIGRLFESVAGKAPLKRIDLESLPNLTIKVEKVQLIDRFTNRSLVGTLYVTTTHVIFIADDHSKEIWVLHGLIGSVERGSMTAAGCPLTITCKNFLILSLKIARDRDCQDLLETLQMCSRPVNVEEVFAFSYVRPGAEKDLSAGTSSEWTAIDLDAEFRRQGVDNKWKMVDFNGEYQYCDTYPRRLMVPSAASTQTLIGSCQFRSRARLPVLTYWHRANSAAICRCAQPLTGFSARCVEDEQLMDHIAKANAHCGVLHLVDTRPRVNAMVNKVQGKGFEDERNYTNMRFHFFDIDNIHVMRGSLQKLVDACHRMRTVTEFWKGVESSGWLRHVREVLKCAGFLSDSVARGISCVVHCSDGWDRTAQTISVAQLLLDPYFRTIDGFRTLVEKDWLAFGHKFLDRCGHAGGASEEASKEFSPVFTQFLDVVWQVMCQYPRAFEFHERFLIEVHDHSHSGQFGTFLGNCDKDRMDLRLTTRTECLWAHLDRKRDDYLNPTYQPGKFSVLVPDTRAQAIHFWRSMYNRFDDGIIPRESIDQVAIVTLEHVGVLEAHHTALQARIAELKAAMGRRASLADSGHSSGGGGVISSAVGDNNQTATLGKSSSCWDAESGVYDTTNSNSLLMLDEPELSAVAVRWRSLRGVVDCQACAAHFGATDRRLHCYRCGSIFCRRCLETNADARLCKNCADEIRPTSPLVTSTVVVP</sequence>